<name>A0ABU0YKR5_9PROT</name>
<evidence type="ECO:0000313" key="3">
    <source>
        <dbReference type="EMBL" id="MDQ7248320.1"/>
    </source>
</evidence>
<dbReference type="PANTHER" id="PTHR43639">
    <property type="entry name" value="OXIDOREDUCTASE, SHORT-CHAIN DEHYDROGENASE/REDUCTASE FAMILY (AFU_ORTHOLOGUE AFUA_5G02870)"/>
    <property type="match status" value="1"/>
</dbReference>
<proteinExistence type="inferred from homology"/>
<protein>
    <submittedName>
        <fullName evidence="3">SDR family oxidoreductase</fullName>
    </submittedName>
</protein>
<dbReference type="InterPro" id="IPR002347">
    <property type="entry name" value="SDR_fam"/>
</dbReference>
<comment type="similarity">
    <text evidence="1">Belongs to the short-chain dehydrogenases/reductases (SDR) family.</text>
</comment>
<dbReference type="CDD" id="cd05233">
    <property type="entry name" value="SDR_c"/>
    <property type="match status" value="1"/>
</dbReference>
<dbReference type="Gene3D" id="3.40.50.720">
    <property type="entry name" value="NAD(P)-binding Rossmann-like Domain"/>
    <property type="match status" value="1"/>
</dbReference>
<sequence>MSNERKGAIDQPAVYPSLKDRVVFITGGGSGIGESLVEHFCAQGAKVAFVDIAAAPSKALVERIAAKGDPKPLFMPCDLRDIEALRSCVAQAAKELGPIRALLNNAGNDDRHATADVTVDYWNDRMAVNVRHQFFAAQAVRPMMRDAGGGSIVMFGSITWLVGDGDCPAYVTSKAAITGMTRALAREFGPERIRVNCLLPGWVMTERQVKLWLNEAGEKQIAERQCLPDRLFAPDIARMALFLAADDSRMCSSQNFIVDGGWV</sequence>
<keyword evidence="2" id="KW-0560">Oxidoreductase</keyword>
<reference evidence="4" key="1">
    <citation type="submission" date="2023-08" db="EMBL/GenBank/DDBJ databases">
        <title>Rhodospirillaceae gen. nov., a novel taxon isolated from the Yangtze River Yuezi River estuary sludge.</title>
        <authorList>
            <person name="Ruan L."/>
        </authorList>
    </citation>
    <scope>NUCLEOTIDE SEQUENCE [LARGE SCALE GENOMIC DNA]</scope>
    <source>
        <strain evidence="4">R-7</strain>
    </source>
</reference>
<dbReference type="Proteomes" id="UP001230156">
    <property type="component" value="Unassembled WGS sequence"/>
</dbReference>
<dbReference type="PRINTS" id="PR00081">
    <property type="entry name" value="GDHRDH"/>
</dbReference>
<keyword evidence="4" id="KW-1185">Reference proteome</keyword>
<organism evidence="3 4">
    <name type="scientific">Dongia sedimenti</name>
    <dbReference type="NCBI Taxonomy" id="3064282"/>
    <lineage>
        <taxon>Bacteria</taxon>
        <taxon>Pseudomonadati</taxon>
        <taxon>Pseudomonadota</taxon>
        <taxon>Alphaproteobacteria</taxon>
        <taxon>Rhodospirillales</taxon>
        <taxon>Dongiaceae</taxon>
        <taxon>Dongia</taxon>
    </lineage>
</organism>
<comment type="caution">
    <text evidence="3">The sequence shown here is derived from an EMBL/GenBank/DDBJ whole genome shotgun (WGS) entry which is preliminary data.</text>
</comment>
<dbReference type="EMBL" id="JAUYVI010000003">
    <property type="protein sequence ID" value="MDQ7248320.1"/>
    <property type="molecule type" value="Genomic_DNA"/>
</dbReference>
<dbReference type="InterPro" id="IPR020904">
    <property type="entry name" value="Sc_DH/Rdtase_CS"/>
</dbReference>
<gene>
    <name evidence="3" type="ORF">Q8A70_11620</name>
</gene>
<evidence type="ECO:0000256" key="1">
    <source>
        <dbReference type="ARBA" id="ARBA00006484"/>
    </source>
</evidence>
<accession>A0ABU0YKR5</accession>
<evidence type="ECO:0000256" key="2">
    <source>
        <dbReference type="ARBA" id="ARBA00023002"/>
    </source>
</evidence>
<evidence type="ECO:0000313" key="4">
    <source>
        <dbReference type="Proteomes" id="UP001230156"/>
    </source>
</evidence>
<dbReference type="RefSeq" id="WP_379955774.1">
    <property type="nucleotide sequence ID" value="NZ_JAUYVI010000003.1"/>
</dbReference>
<dbReference type="PROSITE" id="PS00061">
    <property type="entry name" value="ADH_SHORT"/>
    <property type="match status" value="1"/>
</dbReference>
<dbReference type="PRINTS" id="PR00080">
    <property type="entry name" value="SDRFAMILY"/>
</dbReference>
<dbReference type="InterPro" id="IPR036291">
    <property type="entry name" value="NAD(P)-bd_dom_sf"/>
</dbReference>
<dbReference type="PANTHER" id="PTHR43639:SF1">
    <property type="entry name" value="SHORT-CHAIN DEHYDROGENASE_REDUCTASE FAMILY PROTEIN"/>
    <property type="match status" value="1"/>
</dbReference>
<dbReference type="Pfam" id="PF13561">
    <property type="entry name" value="adh_short_C2"/>
    <property type="match status" value="1"/>
</dbReference>
<dbReference type="SUPFAM" id="SSF51735">
    <property type="entry name" value="NAD(P)-binding Rossmann-fold domains"/>
    <property type="match status" value="1"/>
</dbReference>